<proteinExistence type="predicted"/>
<feature type="domain" description="Suppressor of fused-like" evidence="1">
    <location>
        <begin position="43"/>
        <end position="202"/>
    </location>
</feature>
<name>A0A7G9B5T0_9FIRM</name>
<dbReference type="Proteomes" id="UP000515960">
    <property type="component" value="Chromosome"/>
</dbReference>
<dbReference type="Pfam" id="PF05076">
    <property type="entry name" value="SUFU"/>
    <property type="match status" value="1"/>
</dbReference>
<dbReference type="SUPFAM" id="SSF103359">
    <property type="entry name" value="Suppressor of Fused, N-terminal domain"/>
    <property type="match status" value="1"/>
</dbReference>
<dbReference type="InterPro" id="IPR037181">
    <property type="entry name" value="SUFU_N"/>
</dbReference>
<gene>
    <name evidence="2" type="ORF">H8790_02355</name>
</gene>
<sequence length="218" mass="25014">MITGKYLENPALYSPDELERLDNHIEKYFGKATTVVHEFFSEDIHVDVSIIPPHEEHNYYTLVTTGMGAFSMKIPSEYQEDGLPSRIELMMCLPPEWNPESKESQENWPVELLRYLARFPIIESTWLGYGHSIQNGTPYADNTLLAGCVLLGVQDAPEGAAVCKLSDGSWVGFYQVIPLTENELEYKIQHSTDEMLEYMEDVDHVVYFQRPDTNFESH</sequence>
<protein>
    <submittedName>
        <fullName evidence="2">Suppressor of fused domain protein</fullName>
    </submittedName>
</protein>
<evidence type="ECO:0000313" key="3">
    <source>
        <dbReference type="Proteomes" id="UP000515960"/>
    </source>
</evidence>
<dbReference type="RefSeq" id="WP_008394719.1">
    <property type="nucleotide sequence ID" value="NZ_CP060490.1"/>
</dbReference>
<organism evidence="2 3">
    <name type="scientific">Oscillibacter hominis</name>
    <dbReference type="NCBI Taxonomy" id="2763056"/>
    <lineage>
        <taxon>Bacteria</taxon>
        <taxon>Bacillati</taxon>
        <taxon>Bacillota</taxon>
        <taxon>Clostridia</taxon>
        <taxon>Eubacteriales</taxon>
        <taxon>Oscillospiraceae</taxon>
        <taxon>Oscillibacter</taxon>
    </lineage>
</organism>
<accession>A0A7G9B5T0</accession>
<evidence type="ECO:0000259" key="1">
    <source>
        <dbReference type="Pfam" id="PF05076"/>
    </source>
</evidence>
<dbReference type="InterPro" id="IPR020941">
    <property type="entry name" value="SUFU-like_domain"/>
</dbReference>
<dbReference type="AlphaFoldDB" id="A0A7G9B5T0"/>
<reference evidence="2 3" key="1">
    <citation type="submission" date="2020-08" db="EMBL/GenBank/DDBJ databases">
        <authorList>
            <person name="Liu C."/>
            <person name="Sun Q."/>
        </authorList>
    </citation>
    <scope>NUCLEOTIDE SEQUENCE [LARGE SCALE GENOMIC DNA]</scope>
    <source>
        <strain evidence="2 3">NSJ-62</strain>
    </source>
</reference>
<keyword evidence="3" id="KW-1185">Reference proteome</keyword>
<dbReference type="KEGG" id="ohi:H8790_02355"/>
<dbReference type="EMBL" id="CP060490">
    <property type="protein sequence ID" value="QNL44911.1"/>
    <property type="molecule type" value="Genomic_DNA"/>
</dbReference>
<evidence type="ECO:0000313" key="2">
    <source>
        <dbReference type="EMBL" id="QNL44911.1"/>
    </source>
</evidence>